<organism evidence="2 3">
    <name type="scientific">Exidia glandulosa HHB12029</name>
    <dbReference type="NCBI Taxonomy" id="1314781"/>
    <lineage>
        <taxon>Eukaryota</taxon>
        <taxon>Fungi</taxon>
        <taxon>Dikarya</taxon>
        <taxon>Basidiomycota</taxon>
        <taxon>Agaricomycotina</taxon>
        <taxon>Agaricomycetes</taxon>
        <taxon>Auriculariales</taxon>
        <taxon>Exidiaceae</taxon>
        <taxon>Exidia</taxon>
    </lineage>
</organism>
<dbReference type="InterPro" id="IPR001810">
    <property type="entry name" value="F-box_dom"/>
</dbReference>
<proteinExistence type="predicted"/>
<name>A0A165BQ05_EXIGL</name>
<feature type="domain" description="F-box" evidence="1">
    <location>
        <begin position="55"/>
        <end position="102"/>
    </location>
</feature>
<evidence type="ECO:0000313" key="2">
    <source>
        <dbReference type="EMBL" id="KZV81041.1"/>
    </source>
</evidence>
<reference evidence="2 3" key="1">
    <citation type="journal article" date="2016" name="Mol. Biol. Evol.">
        <title>Comparative Genomics of Early-Diverging Mushroom-Forming Fungi Provides Insights into the Origins of Lignocellulose Decay Capabilities.</title>
        <authorList>
            <person name="Nagy L.G."/>
            <person name="Riley R."/>
            <person name="Tritt A."/>
            <person name="Adam C."/>
            <person name="Daum C."/>
            <person name="Floudas D."/>
            <person name="Sun H."/>
            <person name="Yadav J.S."/>
            <person name="Pangilinan J."/>
            <person name="Larsson K.H."/>
            <person name="Matsuura K."/>
            <person name="Barry K."/>
            <person name="Labutti K."/>
            <person name="Kuo R."/>
            <person name="Ohm R.A."/>
            <person name="Bhattacharya S.S."/>
            <person name="Shirouzu T."/>
            <person name="Yoshinaga Y."/>
            <person name="Martin F.M."/>
            <person name="Grigoriev I.V."/>
            <person name="Hibbett D.S."/>
        </authorList>
    </citation>
    <scope>NUCLEOTIDE SEQUENCE [LARGE SCALE GENOMIC DNA]</scope>
    <source>
        <strain evidence="2 3">HHB12029</strain>
    </source>
</reference>
<dbReference type="EMBL" id="KV426425">
    <property type="protein sequence ID" value="KZV81041.1"/>
    <property type="molecule type" value="Genomic_DNA"/>
</dbReference>
<dbReference type="Pfam" id="PF00646">
    <property type="entry name" value="F-box"/>
    <property type="match status" value="1"/>
</dbReference>
<keyword evidence="3" id="KW-1185">Reference proteome</keyword>
<sequence>MDQLHRVATSAAQELERSDFLSLPTRRPTISVKIACNAQFLLRTMRTRSRTVNMQAPLAGLPRPALRRLLEHLDMVDRLALSCTCWSLRSAALAMPSLWTSVQYDTLREYLITRTEGRRMKRRGLMIQPPAFLGRVSTILALTGSHICNRLEVLDLNITGRSYRLGSAAESQDAMLYCHTTNPRPTEIDVLLPVLSSPAPELRKLVLAFGHHQWETRGGRHPVLRADLFAAHNSPYLLNARLARVAFPVGGCPALSYLTSLDYVPPGGTLLSSDLCVMLSHLPNLNVLGLTFYFFNVSAGADPCRLPPKVAVHVLQDLTELMHAGNYNSILTTRVAQLVDFFLNNGVMQLAVATPGMHDLASFVTATTTVRLECLVDAWTYVTREDDRVLHLQRSRALWLLLREQPFRSLVVLALPADFIARQPQPVLDAPVLRDLCFVVNYCGDCSSLPPDSNWDHNPRWDIWQLPWRCPSLRAVYVICPAFILRGRSALPSDHSYCVCSSGCLITLSDMRNFVSRCLIAGHRSRLDKLALSGIRFRDAEQIPSLRTVAEEVVIQEEDVFALRTMTSTVSDLEEHGPAALFDLLRSHDDNHWDAVPTMLDPKSSYWQESVQESRTHAW</sequence>
<evidence type="ECO:0000313" key="3">
    <source>
        <dbReference type="Proteomes" id="UP000077266"/>
    </source>
</evidence>
<accession>A0A165BQ05</accession>
<gene>
    <name evidence="2" type="ORF">EXIGLDRAFT_731947</name>
</gene>
<evidence type="ECO:0000259" key="1">
    <source>
        <dbReference type="PROSITE" id="PS50181"/>
    </source>
</evidence>
<protein>
    <recommendedName>
        <fullName evidence="1">F-box domain-containing protein</fullName>
    </recommendedName>
</protein>
<dbReference type="InParanoid" id="A0A165BQ05"/>
<dbReference type="Proteomes" id="UP000077266">
    <property type="component" value="Unassembled WGS sequence"/>
</dbReference>
<dbReference type="PROSITE" id="PS50181">
    <property type="entry name" value="FBOX"/>
    <property type="match status" value="1"/>
</dbReference>
<dbReference type="SUPFAM" id="SSF81383">
    <property type="entry name" value="F-box domain"/>
    <property type="match status" value="1"/>
</dbReference>
<dbReference type="AlphaFoldDB" id="A0A165BQ05"/>
<dbReference type="InterPro" id="IPR036047">
    <property type="entry name" value="F-box-like_dom_sf"/>
</dbReference>